<keyword evidence="1" id="KW-0175">Coiled coil</keyword>
<protein>
    <submittedName>
        <fullName evidence="2">Uncharacterized protein</fullName>
    </submittedName>
</protein>
<sequence>MAAHRGQTNQHQGHSAEQIRKLQYAIQEKTQELEEVRQKRCFADKEIIQCVRETEQRVELMMKNNAVVDVLQQLGHLLLEERQLHEKLSGQESTERNDLQERSECLTNKAKSLAAEILEVKKHLAEAKARNMSAQALIAAPARKSKRTQHKQK</sequence>
<gene>
    <name evidence="2" type="ORF">XNOV1_A034761</name>
</gene>
<evidence type="ECO:0000256" key="1">
    <source>
        <dbReference type="SAM" id="Coils"/>
    </source>
</evidence>
<evidence type="ECO:0000313" key="2">
    <source>
        <dbReference type="EMBL" id="CAJ1079247.1"/>
    </source>
</evidence>
<accession>A0AAV1H4S7</accession>
<dbReference type="Proteomes" id="UP001178508">
    <property type="component" value="Chromosome 18"/>
</dbReference>
<organism evidence="2 3">
    <name type="scientific">Xyrichtys novacula</name>
    <name type="common">Pearly razorfish</name>
    <name type="synonym">Hemipteronotus novacula</name>
    <dbReference type="NCBI Taxonomy" id="13765"/>
    <lineage>
        <taxon>Eukaryota</taxon>
        <taxon>Metazoa</taxon>
        <taxon>Chordata</taxon>
        <taxon>Craniata</taxon>
        <taxon>Vertebrata</taxon>
        <taxon>Euteleostomi</taxon>
        <taxon>Actinopterygii</taxon>
        <taxon>Neopterygii</taxon>
        <taxon>Teleostei</taxon>
        <taxon>Neoteleostei</taxon>
        <taxon>Acanthomorphata</taxon>
        <taxon>Eupercaria</taxon>
        <taxon>Labriformes</taxon>
        <taxon>Labridae</taxon>
        <taxon>Xyrichtys</taxon>
    </lineage>
</organism>
<name>A0AAV1H4S7_XYRNO</name>
<feature type="coiled-coil region" evidence="1">
    <location>
        <begin position="96"/>
        <end position="130"/>
    </location>
</feature>
<reference evidence="2" key="1">
    <citation type="submission" date="2023-08" db="EMBL/GenBank/DDBJ databases">
        <authorList>
            <person name="Alioto T."/>
            <person name="Alioto T."/>
            <person name="Gomez Garrido J."/>
        </authorList>
    </citation>
    <scope>NUCLEOTIDE SEQUENCE</scope>
</reference>
<keyword evidence="3" id="KW-1185">Reference proteome</keyword>
<dbReference type="EMBL" id="OY660881">
    <property type="protein sequence ID" value="CAJ1079247.1"/>
    <property type="molecule type" value="Genomic_DNA"/>
</dbReference>
<dbReference type="AlphaFoldDB" id="A0AAV1H4S7"/>
<evidence type="ECO:0000313" key="3">
    <source>
        <dbReference type="Proteomes" id="UP001178508"/>
    </source>
</evidence>
<proteinExistence type="predicted"/>